<sequence>LKCRIQIFYDYSIAKKTNPKASKPIIAPPWKASVPTGERYCPLWEPVDLPLFVVFMCCLHLPVFVAFTCLHLLSSLAFICCL</sequence>
<proteinExistence type="predicted"/>
<keyword evidence="1" id="KW-0812">Transmembrane</keyword>
<feature type="transmembrane region" description="Helical" evidence="1">
    <location>
        <begin position="52"/>
        <end position="79"/>
    </location>
</feature>
<gene>
    <name evidence="2" type="primary">ORF46918</name>
</gene>
<protein>
    <submittedName>
        <fullName evidence="2">Uncharacterized protein</fullName>
    </submittedName>
</protein>
<organism evidence="2">
    <name type="scientific">Arion vulgaris</name>
    <dbReference type="NCBI Taxonomy" id="1028688"/>
    <lineage>
        <taxon>Eukaryota</taxon>
        <taxon>Metazoa</taxon>
        <taxon>Spiralia</taxon>
        <taxon>Lophotrochozoa</taxon>
        <taxon>Mollusca</taxon>
        <taxon>Gastropoda</taxon>
        <taxon>Heterobranchia</taxon>
        <taxon>Euthyneura</taxon>
        <taxon>Panpulmonata</taxon>
        <taxon>Eupulmonata</taxon>
        <taxon>Stylommatophora</taxon>
        <taxon>Helicina</taxon>
        <taxon>Arionoidea</taxon>
        <taxon>Arionidae</taxon>
        <taxon>Arion</taxon>
    </lineage>
</organism>
<evidence type="ECO:0000313" key="2">
    <source>
        <dbReference type="EMBL" id="CEK63037.1"/>
    </source>
</evidence>
<reference evidence="2" key="1">
    <citation type="submission" date="2014-12" db="EMBL/GenBank/DDBJ databases">
        <title>Insight into the proteome of Arion vulgaris.</title>
        <authorList>
            <person name="Aradska J."/>
            <person name="Bulat T."/>
            <person name="Smidak R."/>
            <person name="Sarate P."/>
            <person name="Gangsoo J."/>
            <person name="Sialana F."/>
            <person name="Bilban M."/>
            <person name="Lubec G."/>
        </authorList>
    </citation>
    <scope>NUCLEOTIDE SEQUENCE</scope>
    <source>
        <tissue evidence="2">Skin</tissue>
    </source>
</reference>
<evidence type="ECO:0000256" key="1">
    <source>
        <dbReference type="SAM" id="Phobius"/>
    </source>
</evidence>
<dbReference type="EMBL" id="HACG01016172">
    <property type="protein sequence ID" value="CEK63037.1"/>
    <property type="molecule type" value="Transcribed_RNA"/>
</dbReference>
<accession>A0A0B6Z3V9</accession>
<keyword evidence="1" id="KW-1133">Transmembrane helix</keyword>
<dbReference type="AlphaFoldDB" id="A0A0B6Z3V9"/>
<feature type="non-terminal residue" evidence="2">
    <location>
        <position position="82"/>
    </location>
</feature>
<name>A0A0B6Z3V9_9EUPU</name>
<keyword evidence="1" id="KW-0472">Membrane</keyword>
<feature type="non-terminal residue" evidence="2">
    <location>
        <position position="1"/>
    </location>
</feature>